<keyword evidence="1" id="KW-0812">Transmembrane</keyword>
<keyword evidence="3" id="KW-1185">Reference proteome</keyword>
<feature type="transmembrane region" description="Helical" evidence="1">
    <location>
        <begin position="330"/>
        <end position="350"/>
    </location>
</feature>
<proteinExistence type="predicted"/>
<sequence>MFLRAADWAHERDFGCPVGMDLRRILTELTGPPRVGACTMEGSVPLPAGHGVREVTVSWPALSLGSDAAVLVHPSPLPPAARARIHHAAPLVLVIPVLHRQAWDAALAQVEAQLVTVRLRLLAAQLRLLAARHPSVAEELVAIASEAEPRRPRVAIIGPDPRARAHAAALAQGVEVVEHADVEAVLAVAPPSGWSPDDVPTLIDAARRSGRLISTTPLPPGVDGIVAAPGELAQALTRPRAGVLPAPRLGAWQRAVEHCERRRRLLIDAHLAHLTAHADKQPAATIAGLQAVARSYQLPEPVPPRLGSLAVQAMVLGVAAGAALGRVVWWWHPVAGAIVGVAAGVVVGWLRWVRGRREVHVLWAEREAARVRRAVAAGGGQRDGPQRWLHRTWTLARD</sequence>
<name>A0A0G3H945_9CORY</name>
<reference evidence="2 3" key="1">
    <citation type="journal article" date="2015" name="Genome Announc.">
        <title>Complete Genome Sequence of the Type Strain Corynebacterium testudinoris DSM 44614, Recovered from Necrotic Lesions in the Mouth of a Tortoise.</title>
        <authorList>
            <person name="Ruckert C."/>
            <person name="Kriete M."/>
            <person name="Jaenicke S."/>
            <person name="Winkler A."/>
            <person name="Tauch A."/>
        </authorList>
    </citation>
    <scope>NUCLEOTIDE SEQUENCE [LARGE SCALE GENOMIC DNA]</scope>
    <source>
        <strain evidence="2 3">DSM 44614</strain>
    </source>
</reference>
<reference evidence="3" key="2">
    <citation type="submission" date="2015-05" db="EMBL/GenBank/DDBJ databases">
        <title>Complete genome sequence of Corynebacterium testudinoris DSM 44614, recovered from necrotic lesions in the mouth of a tortoise.</title>
        <authorList>
            <person name="Ruckert C."/>
            <person name="Albersmeier A."/>
            <person name="Winkler A."/>
            <person name="Tauch A."/>
        </authorList>
    </citation>
    <scope>NUCLEOTIDE SEQUENCE [LARGE SCALE GENOMIC DNA]</scope>
    <source>
        <strain evidence="3">DSM 44614</strain>
    </source>
</reference>
<dbReference type="PATRIC" id="fig|136857.5.peg.2431"/>
<dbReference type="AlphaFoldDB" id="A0A0G3H945"/>
<organism evidence="2 3">
    <name type="scientific">Corynebacterium testudinoris</name>
    <dbReference type="NCBI Taxonomy" id="136857"/>
    <lineage>
        <taxon>Bacteria</taxon>
        <taxon>Bacillati</taxon>
        <taxon>Actinomycetota</taxon>
        <taxon>Actinomycetes</taxon>
        <taxon>Mycobacteriales</taxon>
        <taxon>Corynebacteriaceae</taxon>
        <taxon>Corynebacterium</taxon>
    </lineage>
</organism>
<keyword evidence="1" id="KW-1133">Transmembrane helix</keyword>
<dbReference type="STRING" id="136857.CTEST_12315"/>
<dbReference type="KEGG" id="cted:CTEST_12315"/>
<keyword evidence="1" id="KW-0472">Membrane</keyword>
<dbReference type="Proteomes" id="UP000035540">
    <property type="component" value="Chromosome"/>
</dbReference>
<evidence type="ECO:0000256" key="1">
    <source>
        <dbReference type="SAM" id="Phobius"/>
    </source>
</evidence>
<evidence type="ECO:0000313" key="2">
    <source>
        <dbReference type="EMBL" id="AKK09869.1"/>
    </source>
</evidence>
<protein>
    <submittedName>
        <fullName evidence="2">Uncharacterized protein</fullName>
    </submittedName>
</protein>
<accession>A0A0G3H945</accession>
<evidence type="ECO:0000313" key="3">
    <source>
        <dbReference type="Proteomes" id="UP000035540"/>
    </source>
</evidence>
<gene>
    <name evidence="2" type="ORF">CTEST_12315</name>
</gene>
<dbReference type="EMBL" id="CP011545">
    <property type="protein sequence ID" value="AKK09869.1"/>
    <property type="molecule type" value="Genomic_DNA"/>
</dbReference>